<sequence>MTHYTRRNFLQTATAAAAYSASLLKCDRLLASPFGLPIGLQLYSVREMLAKDYEGTLRQLASLGYQEVEAAGYFDHSPEQVKSAMSAAGLRCVSAHYPYSSLSKDFDKIVAFNKEIGVQYIICAFPGIKDPSRLKDMSYPAMIRSFTLEDYRWNADQFNKFGEKLKTAGMKFGYHNHTMEFGKQDGVVPLDEMIRLTDPELVTFELDCGWVIVGGANPVDYLQRYPSRISMLHVKDFKHTDKPASVMEPPPAAELGKGTLDYRPVFEAAKRATIKHYFVEQEAYDIPPLDALKIDADYMKKLTV</sequence>
<gene>
    <name evidence="2" type="ORF">HDF12_003824</name>
</gene>
<evidence type="ECO:0000313" key="2">
    <source>
        <dbReference type="EMBL" id="NYF53425.1"/>
    </source>
</evidence>
<dbReference type="Gene3D" id="3.20.20.150">
    <property type="entry name" value="Divalent-metal-dependent TIM barrel enzymes"/>
    <property type="match status" value="1"/>
</dbReference>
<dbReference type="SUPFAM" id="SSF51658">
    <property type="entry name" value="Xylose isomerase-like"/>
    <property type="match status" value="1"/>
</dbReference>
<dbReference type="Proteomes" id="UP000534186">
    <property type="component" value="Unassembled WGS sequence"/>
</dbReference>
<dbReference type="InterPro" id="IPR050312">
    <property type="entry name" value="IolE/XylAMocC-like"/>
</dbReference>
<dbReference type="PANTHER" id="PTHR12110">
    <property type="entry name" value="HYDROXYPYRUVATE ISOMERASE"/>
    <property type="match status" value="1"/>
</dbReference>
<name>A0A7Y9NPZ8_9BACT</name>
<keyword evidence="2" id="KW-0413">Isomerase</keyword>
<organism evidence="2 3">
    <name type="scientific">Tunturiibacter lichenicola</name>
    <dbReference type="NCBI Taxonomy" id="2051959"/>
    <lineage>
        <taxon>Bacteria</taxon>
        <taxon>Pseudomonadati</taxon>
        <taxon>Acidobacteriota</taxon>
        <taxon>Terriglobia</taxon>
        <taxon>Terriglobales</taxon>
        <taxon>Acidobacteriaceae</taxon>
        <taxon>Tunturiibacter</taxon>
    </lineage>
</organism>
<dbReference type="InterPro" id="IPR006311">
    <property type="entry name" value="TAT_signal"/>
</dbReference>
<comment type="caution">
    <text evidence="2">The sequence shown here is derived from an EMBL/GenBank/DDBJ whole genome shotgun (WGS) entry which is preliminary data.</text>
</comment>
<dbReference type="InterPro" id="IPR036237">
    <property type="entry name" value="Xyl_isomerase-like_sf"/>
</dbReference>
<protein>
    <submittedName>
        <fullName evidence="2">Sugar phosphate isomerase/epimerase</fullName>
    </submittedName>
</protein>
<accession>A0A7Y9NPZ8</accession>
<dbReference type="AlphaFoldDB" id="A0A7Y9NPZ8"/>
<dbReference type="PANTHER" id="PTHR12110:SF41">
    <property type="entry name" value="INOSOSE DEHYDRATASE"/>
    <property type="match status" value="1"/>
</dbReference>
<feature type="domain" description="Xylose isomerase-like TIM barrel" evidence="1">
    <location>
        <begin position="57"/>
        <end position="301"/>
    </location>
</feature>
<dbReference type="Pfam" id="PF01261">
    <property type="entry name" value="AP_endonuc_2"/>
    <property type="match status" value="1"/>
</dbReference>
<evidence type="ECO:0000313" key="3">
    <source>
        <dbReference type="Proteomes" id="UP000534186"/>
    </source>
</evidence>
<evidence type="ECO:0000259" key="1">
    <source>
        <dbReference type="Pfam" id="PF01261"/>
    </source>
</evidence>
<dbReference type="GO" id="GO:0016853">
    <property type="term" value="F:isomerase activity"/>
    <property type="evidence" value="ECO:0007669"/>
    <property type="project" value="UniProtKB-KW"/>
</dbReference>
<dbReference type="InterPro" id="IPR013022">
    <property type="entry name" value="Xyl_isomerase-like_TIM-brl"/>
</dbReference>
<dbReference type="EMBL" id="JACCCV010000002">
    <property type="protein sequence ID" value="NYF53425.1"/>
    <property type="molecule type" value="Genomic_DNA"/>
</dbReference>
<reference evidence="2 3" key="1">
    <citation type="submission" date="2020-07" db="EMBL/GenBank/DDBJ databases">
        <title>Genomic Encyclopedia of Type Strains, Phase IV (KMG-V): Genome sequencing to study the core and pangenomes of soil and plant-associated prokaryotes.</title>
        <authorList>
            <person name="Whitman W."/>
        </authorList>
    </citation>
    <scope>NUCLEOTIDE SEQUENCE [LARGE SCALE GENOMIC DNA]</scope>
    <source>
        <strain evidence="2 3">M8UP30</strain>
    </source>
</reference>
<proteinExistence type="predicted"/>
<dbReference type="PROSITE" id="PS51318">
    <property type="entry name" value="TAT"/>
    <property type="match status" value="1"/>
</dbReference>